<evidence type="ECO:0000313" key="2">
    <source>
        <dbReference type="EMBL" id="KAK0431065.1"/>
    </source>
</evidence>
<dbReference type="GO" id="GO:0007166">
    <property type="term" value="P:cell surface receptor signaling pathway"/>
    <property type="evidence" value="ECO:0007669"/>
    <property type="project" value="InterPro"/>
</dbReference>
<dbReference type="Gene3D" id="1.20.930.20">
    <property type="entry name" value="Adaptor protein Cbl, N-terminal domain"/>
    <property type="match status" value="1"/>
</dbReference>
<keyword evidence="3" id="KW-1185">Reference proteome</keyword>
<dbReference type="InterPro" id="IPR059179">
    <property type="entry name" value="MLKL-like_MCAfunc"/>
</dbReference>
<dbReference type="InterPro" id="IPR036537">
    <property type="entry name" value="Adaptor_Cbl_N_dom_sf"/>
</dbReference>
<evidence type="ECO:0008006" key="4">
    <source>
        <dbReference type="Google" id="ProtNLM"/>
    </source>
</evidence>
<name>A0AA39IV78_9AGAR</name>
<dbReference type="CDD" id="cd21037">
    <property type="entry name" value="MLKL_NTD"/>
    <property type="match status" value="1"/>
</dbReference>
<dbReference type="EMBL" id="JAUEPT010000124">
    <property type="protein sequence ID" value="KAK0431065.1"/>
    <property type="molecule type" value="Genomic_DNA"/>
</dbReference>
<protein>
    <recommendedName>
        <fullName evidence="4">Fungal N-terminal domain-containing protein</fullName>
    </recommendedName>
</protein>
<proteinExistence type="predicted"/>
<reference evidence="2" key="1">
    <citation type="submission" date="2023-06" db="EMBL/GenBank/DDBJ databases">
        <authorList>
            <consortium name="Lawrence Berkeley National Laboratory"/>
            <person name="Ahrendt S."/>
            <person name="Sahu N."/>
            <person name="Indic B."/>
            <person name="Wong-Bajracharya J."/>
            <person name="Merenyi Z."/>
            <person name="Ke H.-M."/>
            <person name="Monk M."/>
            <person name="Kocsube S."/>
            <person name="Drula E."/>
            <person name="Lipzen A."/>
            <person name="Balint B."/>
            <person name="Henrissat B."/>
            <person name="Andreopoulos B."/>
            <person name="Martin F.M."/>
            <person name="Harder C.B."/>
            <person name="Rigling D."/>
            <person name="Ford K.L."/>
            <person name="Foster G.D."/>
            <person name="Pangilinan J."/>
            <person name="Papanicolaou A."/>
            <person name="Barry K."/>
            <person name="LaButti K."/>
            <person name="Viragh M."/>
            <person name="Koriabine M."/>
            <person name="Yan M."/>
            <person name="Riley R."/>
            <person name="Champramary S."/>
            <person name="Plett K.L."/>
            <person name="Tsai I.J."/>
            <person name="Slot J."/>
            <person name="Sipos G."/>
            <person name="Plett J."/>
            <person name="Nagy L.G."/>
            <person name="Grigoriev I.V."/>
        </authorList>
    </citation>
    <scope>NUCLEOTIDE SEQUENCE</scope>
    <source>
        <strain evidence="2">FPL87.14</strain>
    </source>
</reference>
<gene>
    <name evidence="2" type="ORF">EV421DRAFT_201476</name>
</gene>
<feature type="signal peptide" evidence="1">
    <location>
        <begin position="1"/>
        <end position="25"/>
    </location>
</feature>
<accession>A0AA39IV78</accession>
<evidence type="ECO:0000256" key="1">
    <source>
        <dbReference type="SAM" id="SignalP"/>
    </source>
</evidence>
<dbReference type="Proteomes" id="UP001175226">
    <property type="component" value="Unassembled WGS sequence"/>
</dbReference>
<keyword evidence="1" id="KW-0732">Signal</keyword>
<sequence>MAPFPFIKGAALCVVVVLEVIESAARNRKDLQELAESIVSTLVIVRDTVIDHGPTSASYFKDICLDFQTFLNDLLSKLNKESKSRGIRRFLKAKKISDDISAYKKRVQMAKEDFLIRTTTMTRLALSDVHDEVTTGFSSLTGFVEASERNITSTIKDNIQEIRTWGVRQSEDMQNPPARLQGSLRRGLYKGSVWDIIPGDIHIIAPVTRSPTKYCVVRYQDSYCTIEHSDTRKVIRKYQASSDDRENAMKQLDQALDFFMKQRHPNLPQIFGVCRSPDLPAIIFLLHGTTRVALHHYLHGLSAMRLIRFFSELFQDLQSVSKVLPMESYRYSGARFYSVFFQDNEEEQVYVNECGKLVFGDLLCYTHYYLGPFELSYTQEHGRYSLCHGIGSRASGSPPHSQVSWWISSPSLRKGDLQHHYGAIAFCHRRSTGNVMSWT</sequence>
<dbReference type="AlphaFoldDB" id="A0AA39IV78"/>
<organism evidence="2 3">
    <name type="scientific">Armillaria borealis</name>
    <dbReference type="NCBI Taxonomy" id="47425"/>
    <lineage>
        <taxon>Eukaryota</taxon>
        <taxon>Fungi</taxon>
        <taxon>Dikarya</taxon>
        <taxon>Basidiomycota</taxon>
        <taxon>Agaricomycotina</taxon>
        <taxon>Agaricomycetes</taxon>
        <taxon>Agaricomycetidae</taxon>
        <taxon>Agaricales</taxon>
        <taxon>Marasmiineae</taxon>
        <taxon>Physalacriaceae</taxon>
        <taxon>Armillaria</taxon>
    </lineage>
</organism>
<comment type="caution">
    <text evidence="2">The sequence shown here is derived from an EMBL/GenBank/DDBJ whole genome shotgun (WGS) entry which is preliminary data.</text>
</comment>
<evidence type="ECO:0000313" key="3">
    <source>
        <dbReference type="Proteomes" id="UP001175226"/>
    </source>
</evidence>
<feature type="chain" id="PRO_5041330673" description="Fungal N-terminal domain-containing protein" evidence="1">
    <location>
        <begin position="26"/>
        <end position="439"/>
    </location>
</feature>